<dbReference type="AlphaFoldDB" id="A0A016SE98"/>
<comment type="caution">
    <text evidence="2">The sequence shown here is derived from an EMBL/GenBank/DDBJ whole genome shotgun (WGS) entry which is preliminary data.</text>
</comment>
<feature type="compositionally biased region" description="Basic and acidic residues" evidence="1">
    <location>
        <begin position="34"/>
        <end position="44"/>
    </location>
</feature>
<organism evidence="2 3">
    <name type="scientific">Ancylostoma ceylanicum</name>
    <dbReference type="NCBI Taxonomy" id="53326"/>
    <lineage>
        <taxon>Eukaryota</taxon>
        <taxon>Metazoa</taxon>
        <taxon>Ecdysozoa</taxon>
        <taxon>Nematoda</taxon>
        <taxon>Chromadorea</taxon>
        <taxon>Rhabditida</taxon>
        <taxon>Rhabditina</taxon>
        <taxon>Rhabditomorpha</taxon>
        <taxon>Strongyloidea</taxon>
        <taxon>Ancylostomatidae</taxon>
        <taxon>Ancylostomatinae</taxon>
        <taxon>Ancylostoma</taxon>
    </lineage>
</organism>
<proteinExistence type="predicted"/>
<feature type="region of interest" description="Disordered" evidence="1">
    <location>
        <begin position="18"/>
        <end position="58"/>
    </location>
</feature>
<protein>
    <submittedName>
        <fullName evidence="2">Uncharacterized protein</fullName>
    </submittedName>
</protein>
<evidence type="ECO:0000256" key="1">
    <source>
        <dbReference type="SAM" id="MobiDB-lite"/>
    </source>
</evidence>
<evidence type="ECO:0000313" key="3">
    <source>
        <dbReference type="Proteomes" id="UP000024635"/>
    </source>
</evidence>
<accession>A0A016SE98</accession>
<sequence length="78" mass="9072">MRRGHLLTAFQRPTMININETHPGRLPTSIIDGRSTDRPLERHQQGPTPHGMRCGCRPPRNIHTIQTFTFIYTEKFFS</sequence>
<name>A0A016SE98_9BILA</name>
<keyword evidence="3" id="KW-1185">Reference proteome</keyword>
<gene>
    <name evidence="2" type="primary">Acey_s0244.g3522</name>
    <name evidence="2" type="ORF">Y032_0244g3522</name>
</gene>
<evidence type="ECO:0000313" key="2">
    <source>
        <dbReference type="EMBL" id="EYB88599.1"/>
    </source>
</evidence>
<dbReference type="Proteomes" id="UP000024635">
    <property type="component" value="Unassembled WGS sequence"/>
</dbReference>
<dbReference type="EMBL" id="JARK01001580">
    <property type="protein sequence ID" value="EYB88599.1"/>
    <property type="molecule type" value="Genomic_DNA"/>
</dbReference>
<reference evidence="3" key="1">
    <citation type="journal article" date="2015" name="Nat. Genet.">
        <title>The genome and transcriptome of the zoonotic hookworm Ancylostoma ceylanicum identify infection-specific gene families.</title>
        <authorList>
            <person name="Schwarz E.M."/>
            <person name="Hu Y."/>
            <person name="Antoshechkin I."/>
            <person name="Miller M.M."/>
            <person name="Sternberg P.W."/>
            <person name="Aroian R.V."/>
        </authorList>
    </citation>
    <scope>NUCLEOTIDE SEQUENCE</scope>
    <source>
        <strain evidence="3">HY135</strain>
    </source>
</reference>